<dbReference type="SUPFAM" id="SSF53335">
    <property type="entry name" value="S-adenosyl-L-methionine-dependent methyltransferases"/>
    <property type="match status" value="1"/>
</dbReference>
<dbReference type="InterPro" id="IPR041698">
    <property type="entry name" value="Methyltransf_25"/>
</dbReference>
<keyword evidence="3" id="KW-0489">Methyltransferase</keyword>
<feature type="region of interest" description="Disordered" evidence="1">
    <location>
        <begin position="265"/>
        <end position="288"/>
    </location>
</feature>
<dbReference type="RefSeq" id="WP_153358450.1">
    <property type="nucleotide sequence ID" value="NZ_JAYKOO010000008.1"/>
</dbReference>
<dbReference type="Pfam" id="PF13649">
    <property type="entry name" value="Methyltransf_25"/>
    <property type="match status" value="1"/>
</dbReference>
<reference evidence="3 4" key="1">
    <citation type="submission" date="2019-11" db="EMBL/GenBank/DDBJ databases">
        <title>Genome analysis of Rhizobacterium cereale a novel genus and species isolated from maize roots in North Spain.</title>
        <authorList>
            <person name="Menendez E."/>
            <person name="Flores-Felix J.D."/>
            <person name="Ramirez-Bahena M.-H."/>
            <person name="Igual J.M."/>
            <person name="Garcia-Fraile P."/>
            <person name="Peix A."/>
            <person name="Velazquez E."/>
        </authorList>
    </citation>
    <scope>NUCLEOTIDE SEQUENCE [LARGE SCALE GENOMIC DNA]</scope>
    <source>
        <strain evidence="3 4">RZME27</strain>
    </source>
</reference>
<evidence type="ECO:0000313" key="4">
    <source>
        <dbReference type="Proteomes" id="UP000435138"/>
    </source>
</evidence>
<dbReference type="GO" id="GO:0032259">
    <property type="term" value="P:methylation"/>
    <property type="evidence" value="ECO:0007669"/>
    <property type="project" value="UniProtKB-KW"/>
</dbReference>
<sequence length="288" mass="31523">MSGFETRWLDLREPVDHRARHTGLRGLALDLLDTAEDDKYIVDVGCGTGSTFRALMPEVAGRRWRFVDHDPRLLEEASKRHRQHDGGAAEFLQLDLADVRPDMFSRAALVTASALFDLASLALVESLAGHLKACGASLYAALNYNGVCVWSSRHDADDLVVAAFNEHQRGDKGLGPALGPDSGPMLNRVFEKYGFDVMMGESPWRFGSDDAELHAQFIDGMATAVGQKRSLDPLLLEDWRRSRLARVHGSTCEVGHWDVLAIAPRERETNKTDGQPGDGMAGGARSAA</sequence>
<evidence type="ECO:0000256" key="1">
    <source>
        <dbReference type="SAM" id="MobiDB-lite"/>
    </source>
</evidence>
<dbReference type="EMBL" id="WIXI01000050">
    <property type="protein sequence ID" value="MQY49065.1"/>
    <property type="molecule type" value="Genomic_DNA"/>
</dbReference>
<keyword evidence="3" id="KW-0808">Transferase</keyword>
<keyword evidence="4" id="KW-1185">Reference proteome</keyword>
<proteinExistence type="predicted"/>
<evidence type="ECO:0000259" key="2">
    <source>
        <dbReference type="Pfam" id="PF13649"/>
    </source>
</evidence>
<name>A0A6A8ACL8_9HYPH</name>
<dbReference type="Gene3D" id="3.40.50.150">
    <property type="entry name" value="Vaccinia Virus protein VP39"/>
    <property type="match status" value="1"/>
</dbReference>
<dbReference type="GO" id="GO:0008168">
    <property type="term" value="F:methyltransferase activity"/>
    <property type="evidence" value="ECO:0007669"/>
    <property type="project" value="UniProtKB-KW"/>
</dbReference>
<organism evidence="3 4">
    <name type="scientific">Endobacterium cereale</name>
    <dbReference type="NCBI Taxonomy" id="2663029"/>
    <lineage>
        <taxon>Bacteria</taxon>
        <taxon>Pseudomonadati</taxon>
        <taxon>Pseudomonadota</taxon>
        <taxon>Alphaproteobacteria</taxon>
        <taxon>Hyphomicrobiales</taxon>
        <taxon>Rhizobiaceae</taxon>
        <taxon>Endobacterium</taxon>
    </lineage>
</organism>
<dbReference type="AlphaFoldDB" id="A0A6A8ACL8"/>
<gene>
    <name evidence="3" type="ORF">GAO09_23810</name>
</gene>
<accession>A0A6A8ACL8</accession>
<feature type="domain" description="Methyltransferase" evidence="2">
    <location>
        <begin position="41"/>
        <end position="132"/>
    </location>
</feature>
<evidence type="ECO:0000313" key="3">
    <source>
        <dbReference type="EMBL" id="MQY49065.1"/>
    </source>
</evidence>
<comment type="caution">
    <text evidence="3">The sequence shown here is derived from an EMBL/GenBank/DDBJ whole genome shotgun (WGS) entry which is preliminary data.</text>
</comment>
<protein>
    <submittedName>
        <fullName evidence="3">Methyltransferase domain-containing protein</fullName>
    </submittedName>
</protein>
<dbReference type="InterPro" id="IPR029063">
    <property type="entry name" value="SAM-dependent_MTases_sf"/>
</dbReference>
<dbReference type="Proteomes" id="UP000435138">
    <property type="component" value="Unassembled WGS sequence"/>
</dbReference>